<dbReference type="RefSeq" id="WP_091821249.1">
    <property type="nucleotide sequence ID" value="NZ_FNRJ01000001.1"/>
</dbReference>
<evidence type="ECO:0008006" key="3">
    <source>
        <dbReference type="Google" id="ProtNLM"/>
    </source>
</evidence>
<reference evidence="2" key="1">
    <citation type="submission" date="2016-10" db="EMBL/GenBank/DDBJ databases">
        <authorList>
            <person name="Varghese N."/>
            <person name="Submissions S."/>
        </authorList>
    </citation>
    <scope>NUCLEOTIDE SEQUENCE [LARGE SCALE GENOMIC DNA]</scope>
    <source>
        <strain evidence="2">DSM 11526</strain>
    </source>
</reference>
<dbReference type="Gene3D" id="3.40.50.300">
    <property type="entry name" value="P-loop containing nucleotide triphosphate hydrolases"/>
    <property type="match status" value="1"/>
</dbReference>
<dbReference type="OrthoDB" id="479677at2"/>
<keyword evidence="2" id="KW-1185">Reference proteome</keyword>
<evidence type="ECO:0000313" key="2">
    <source>
        <dbReference type="Proteomes" id="UP000242469"/>
    </source>
</evidence>
<dbReference type="Gene3D" id="3.30.420.240">
    <property type="match status" value="1"/>
</dbReference>
<organism evidence="1 2">
    <name type="scientific">Marinobacterium iners DSM 11526</name>
    <dbReference type="NCBI Taxonomy" id="1122198"/>
    <lineage>
        <taxon>Bacteria</taxon>
        <taxon>Pseudomonadati</taxon>
        <taxon>Pseudomonadota</taxon>
        <taxon>Gammaproteobacteria</taxon>
        <taxon>Oceanospirillales</taxon>
        <taxon>Oceanospirillaceae</taxon>
        <taxon>Marinobacterium</taxon>
    </lineage>
</organism>
<evidence type="ECO:0000313" key="1">
    <source>
        <dbReference type="EMBL" id="SDZ94787.1"/>
    </source>
</evidence>
<dbReference type="STRING" id="1122198.SAMN02745729_10151"/>
<gene>
    <name evidence="1" type="ORF">SAMN02745729_10151</name>
</gene>
<dbReference type="Proteomes" id="UP000242469">
    <property type="component" value="Unassembled WGS sequence"/>
</dbReference>
<dbReference type="AlphaFoldDB" id="A0A1H3X5U7"/>
<dbReference type="EMBL" id="FNRJ01000001">
    <property type="protein sequence ID" value="SDZ94787.1"/>
    <property type="molecule type" value="Genomic_DNA"/>
</dbReference>
<accession>A0A1H3X5U7</accession>
<protein>
    <recommendedName>
        <fullName evidence="3">Phage terminase-like protein, large subunit, contains N-terminal HTH domain</fullName>
    </recommendedName>
</protein>
<name>A0A1H3X5U7_9GAMM</name>
<proteinExistence type="predicted"/>
<dbReference type="InterPro" id="IPR027417">
    <property type="entry name" value="P-loop_NTPase"/>
</dbReference>
<sequence length="543" mass="62357">MGAMVKLNQSEQALYNCMRDVWWRLDNLYFIQDEDGNEVLFKLRPIQKLFLMLAWYRNVILKARQLGFTTAIDIFILDRAIFNANQACGIIAHTKDDVIEIFAKKVQYAYQRLPMDIRAMVTAEKEAANHLKFSNGSSIRVAVSMRSGTLQVLHISEYGKLWARYPEKAKEVKTGSLPTVHQNGMVFIESTAEGVGGHFHELSMQAKRLADAETELTRLDYKFHFFAWWKDSKYELPCPRDYEFSREHTKYFDGLERKIQQELSPAKRYWYVVTEGTYGKEMKQEYPSTPEEAFLFSGRKAFDANHLNAAEEMCYEPLFVGEISIVNGELNEIAQGELKIWEMPDPNELYAIGADVAEGKEVGEEDKDLDYSSADVLDGFGQQVAQWHGHISTDLFGQVLFQLGKLYNMAYLGVERNNHGHAVLNKLKDLNYPNLHVEEKIDEKRDKKTRKVGFHTNQATKPFIIGNLSNLLRDGESGIRSKETIAEAHTYVVDGKGRYGAQVNCHDDRVMSLAIAHEMVRVMPRTVKEIEPVKRVQRDWRAA</sequence>